<keyword evidence="3" id="KW-0539">Nucleus</keyword>
<dbReference type="eggNOG" id="KOG2141">
    <property type="taxonomic scope" value="Eukaryota"/>
</dbReference>
<organism evidence="6 7">
    <name type="scientific">Coccomyxa subellipsoidea (strain C-169)</name>
    <name type="common">Green microalga</name>
    <dbReference type="NCBI Taxonomy" id="574566"/>
    <lineage>
        <taxon>Eukaryota</taxon>
        <taxon>Viridiplantae</taxon>
        <taxon>Chlorophyta</taxon>
        <taxon>core chlorophytes</taxon>
        <taxon>Trebouxiophyceae</taxon>
        <taxon>Trebouxiophyceae incertae sedis</taxon>
        <taxon>Coccomyxaceae</taxon>
        <taxon>Coccomyxa</taxon>
        <taxon>Coccomyxa subellipsoidea</taxon>
    </lineage>
</organism>
<name>I0YMP7_COCSC</name>
<dbReference type="SMART" id="SM00544">
    <property type="entry name" value="MA3"/>
    <property type="match status" value="1"/>
</dbReference>
<dbReference type="InterPro" id="IPR016024">
    <property type="entry name" value="ARM-type_fold"/>
</dbReference>
<dbReference type="OrthoDB" id="10260961at2759"/>
<dbReference type="PANTHER" id="PTHR18034:SF4">
    <property type="entry name" value="NUCLEOLAR MIF4G DOMAIN-CONTAINING PROTEIN 1"/>
    <property type="match status" value="1"/>
</dbReference>
<feature type="region of interest" description="Disordered" evidence="4">
    <location>
        <begin position="1"/>
        <end position="43"/>
    </location>
</feature>
<feature type="compositionally biased region" description="Acidic residues" evidence="4">
    <location>
        <begin position="119"/>
        <end position="138"/>
    </location>
</feature>
<dbReference type="PROSITE" id="PS51366">
    <property type="entry name" value="MI"/>
    <property type="match status" value="1"/>
</dbReference>
<evidence type="ECO:0000256" key="4">
    <source>
        <dbReference type="SAM" id="MobiDB-lite"/>
    </source>
</evidence>
<feature type="compositionally biased region" description="Basic and acidic residues" evidence="4">
    <location>
        <begin position="76"/>
        <end position="85"/>
    </location>
</feature>
<dbReference type="GO" id="GO:0003723">
    <property type="term" value="F:RNA binding"/>
    <property type="evidence" value="ECO:0007669"/>
    <property type="project" value="InterPro"/>
</dbReference>
<feature type="compositionally biased region" description="Polar residues" evidence="4">
    <location>
        <begin position="209"/>
        <end position="218"/>
    </location>
</feature>
<dbReference type="KEGG" id="csl:COCSUDRAFT_67747"/>
<dbReference type="SMART" id="SM00543">
    <property type="entry name" value="MIF4G"/>
    <property type="match status" value="1"/>
</dbReference>
<sequence>MFRKGRGGRGRGSSSNRPSLPFKLTKELDLGDGVTPKSKTRGSMFKGTHLAAIDAEAALQRQLAKKLGIKGKKRKAPEATLHEALDELDTLFAEDDDGPGQKENEDDPLMGLSDSMEGGPDDSEDSDEFPSASDDEGTEGGGMGLESDSDVAAAGDLSSELEESEDEEGSADSEDDSLHGSSDESSDAEADSNHEGGIADADQQRRVESQQAGTSGHATASVGKYVPPAARNQGRTSDAMGSSERLTKQVKGLLNRLAEANLQSSVEQAAELLQSESRRAVIQSLTDELLQAVAEGPRATDRFAAVTAAFMAGLAGTARAAEVAAHFLGALAARMEAAVQAEDSLAASNLAHVVGHMYGCRVLEAATLYSLLDHLRQRFSEQDVALIFALLNSVGYQLRSDDPAAMKDFVTAVHARAGKASGEGKLSSRAEVLLSLVLDIKNNKQRSKSSAVSVSSVLSAGVLKWLKSSGMEEVQLRTLSWAKVLQPKKKGLWWLPLASEAGAVGPLPGAAGALAEAAGDGGAELLRAAAAQRMNTETRRAVFCVVMGAQDCADASERLLRLPLKGEAEREVVRVVLECCLQERLWNPYYAHLLASVTRAVKGHRITLQFCLWDHFKQARLRLDEGDVRRLANLARLLSMLIASKAVPITVVKVVDFTEAMSARQLLFWRALFEELLGSCASAAAAEQLFAKFGGSGLATVRSGLTLFLRRQFGPWLAAKHTDSDDMLEKLQAAEAGLEQAALQ</sequence>
<protein>
    <submittedName>
        <fullName evidence="6">MIF4G-domain-containing protein</fullName>
    </submittedName>
</protein>
<comment type="caution">
    <text evidence="6">The sequence shown here is derived from an EMBL/GenBank/DDBJ whole genome shotgun (WGS) entry which is preliminary data.</text>
</comment>
<dbReference type="Gene3D" id="1.25.40.180">
    <property type="match status" value="1"/>
</dbReference>
<dbReference type="InterPro" id="IPR003891">
    <property type="entry name" value="Initiation_fac_eIF4g_MI"/>
</dbReference>
<dbReference type="Proteomes" id="UP000007264">
    <property type="component" value="Unassembled WGS sequence"/>
</dbReference>
<dbReference type="SUPFAM" id="SSF48371">
    <property type="entry name" value="ARM repeat"/>
    <property type="match status" value="1"/>
</dbReference>
<dbReference type="Pfam" id="PF02854">
    <property type="entry name" value="MIF4G"/>
    <property type="match status" value="1"/>
</dbReference>
<accession>I0YMP7</accession>
<dbReference type="InterPro" id="IPR050781">
    <property type="entry name" value="CWC22_splicing_factor"/>
</dbReference>
<dbReference type="EMBL" id="AGSI01000018">
    <property type="protein sequence ID" value="EIE19666.1"/>
    <property type="molecule type" value="Genomic_DNA"/>
</dbReference>
<evidence type="ECO:0000313" key="6">
    <source>
        <dbReference type="EMBL" id="EIE19666.1"/>
    </source>
</evidence>
<feature type="region of interest" description="Disordered" evidence="4">
    <location>
        <begin position="67"/>
        <end position="244"/>
    </location>
</feature>
<evidence type="ECO:0000256" key="3">
    <source>
        <dbReference type="ARBA" id="ARBA00023242"/>
    </source>
</evidence>
<feature type="compositionally biased region" description="Acidic residues" evidence="4">
    <location>
        <begin position="159"/>
        <end position="175"/>
    </location>
</feature>
<dbReference type="RefSeq" id="XP_005644210.1">
    <property type="nucleotide sequence ID" value="XM_005644153.1"/>
</dbReference>
<dbReference type="Pfam" id="PF02847">
    <property type="entry name" value="MA3"/>
    <property type="match status" value="1"/>
</dbReference>
<dbReference type="AlphaFoldDB" id="I0YMP7"/>
<feature type="compositionally biased region" description="Acidic residues" evidence="4">
    <location>
        <begin position="86"/>
        <end position="108"/>
    </location>
</feature>
<evidence type="ECO:0000313" key="7">
    <source>
        <dbReference type="Proteomes" id="UP000007264"/>
    </source>
</evidence>
<comment type="subcellular location">
    <subcellularLocation>
        <location evidence="1">Nucleus</location>
        <location evidence="1">Nucleolus</location>
    </subcellularLocation>
</comment>
<reference evidence="6 7" key="1">
    <citation type="journal article" date="2012" name="Genome Biol.">
        <title>The genome of the polar eukaryotic microalga coccomyxa subellipsoidea reveals traits of cold adaptation.</title>
        <authorList>
            <person name="Blanc G."/>
            <person name="Agarkova I."/>
            <person name="Grimwood J."/>
            <person name="Kuo A."/>
            <person name="Brueggeman A."/>
            <person name="Dunigan D."/>
            <person name="Gurnon J."/>
            <person name="Ladunga I."/>
            <person name="Lindquist E."/>
            <person name="Lucas S."/>
            <person name="Pangilinan J."/>
            <person name="Proschold T."/>
            <person name="Salamov A."/>
            <person name="Schmutz J."/>
            <person name="Weeks D."/>
            <person name="Yamada T."/>
            <person name="Claverie J.M."/>
            <person name="Grigoriev I."/>
            <person name="Van Etten J."/>
            <person name="Lomsadze A."/>
            <person name="Borodovsky M."/>
        </authorList>
    </citation>
    <scope>NUCLEOTIDE SEQUENCE [LARGE SCALE GENOMIC DNA]</scope>
    <source>
        <strain evidence="6 7">C-169</strain>
    </source>
</reference>
<dbReference type="GeneID" id="17037638"/>
<dbReference type="GO" id="GO:0005730">
    <property type="term" value="C:nucleolus"/>
    <property type="evidence" value="ECO:0007669"/>
    <property type="project" value="UniProtKB-SubCell"/>
</dbReference>
<feature type="domain" description="MI" evidence="5">
    <location>
        <begin position="537"/>
        <end position="657"/>
    </location>
</feature>
<proteinExistence type="inferred from homology"/>
<dbReference type="PANTHER" id="PTHR18034">
    <property type="entry name" value="CELL CYCLE CONTROL PROTEIN CWF22-RELATED"/>
    <property type="match status" value="1"/>
</dbReference>
<dbReference type="GO" id="GO:0042274">
    <property type="term" value="P:ribosomal small subunit biogenesis"/>
    <property type="evidence" value="ECO:0007669"/>
    <property type="project" value="TreeGrafter"/>
</dbReference>
<comment type="similarity">
    <text evidence="2">Belongs to the CWC22 family.</text>
</comment>
<gene>
    <name evidence="6" type="ORF">COCSUDRAFT_67747</name>
</gene>
<evidence type="ECO:0000259" key="5">
    <source>
        <dbReference type="PROSITE" id="PS51366"/>
    </source>
</evidence>
<dbReference type="InterPro" id="IPR003890">
    <property type="entry name" value="MIF4G-like_typ-3"/>
</dbReference>
<dbReference type="STRING" id="574566.I0YMP7"/>
<keyword evidence="7" id="KW-1185">Reference proteome</keyword>
<evidence type="ECO:0000256" key="2">
    <source>
        <dbReference type="ARBA" id="ARBA00006856"/>
    </source>
</evidence>
<evidence type="ECO:0000256" key="1">
    <source>
        <dbReference type="ARBA" id="ARBA00004604"/>
    </source>
</evidence>